<dbReference type="RefSeq" id="WP_152717044.1">
    <property type="nucleotide sequence ID" value="NZ_VOSJ01000354.1"/>
</dbReference>
<sequence length="198" mass="22565">MRRPTRRAIAAQDSQMLDRQAQFRLAADAVTAALVGIPEVAAVALIGSVARPLWREVPRFQPFRYWDVPVWHECKDVDLAVWLNRLDRLQTLNRARSMALHRLFAEKQIGVAHHQVEIFILQGEANAYRGRLCSFSQCPKGKRECLVPGCGQDLFLQQHAGFTFWPDALAPDRILHLYDRRRGILRRASETPAAGEDD</sequence>
<evidence type="ECO:0000313" key="1">
    <source>
        <dbReference type="EMBL" id="MPR30190.1"/>
    </source>
</evidence>
<dbReference type="EMBL" id="VOSK01000324">
    <property type="protein sequence ID" value="MPR30190.1"/>
    <property type="molecule type" value="Genomic_DNA"/>
</dbReference>
<protein>
    <recommendedName>
        <fullName evidence="3">Nucleotidyltransferase family protein</fullName>
    </recommendedName>
</protein>
<evidence type="ECO:0000313" key="2">
    <source>
        <dbReference type="Proteomes" id="UP000403266"/>
    </source>
</evidence>
<name>A0A5N7MU45_9HYPH</name>
<accession>A0A5N7MU45</accession>
<dbReference type="Proteomes" id="UP000403266">
    <property type="component" value="Unassembled WGS sequence"/>
</dbReference>
<comment type="caution">
    <text evidence="1">The sequence shown here is derived from an EMBL/GenBank/DDBJ whole genome shotgun (WGS) entry which is preliminary data.</text>
</comment>
<organism evidence="1 2">
    <name type="scientific">Microvirga tunisiensis</name>
    <dbReference type="NCBI Taxonomy" id="2108360"/>
    <lineage>
        <taxon>Bacteria</taxon>
        <taxon>Pseudomonadati</taxon>
        <taxon>Pseudomonadota</taxon>
        <taxon>Alphaproteobacteria</taxon>
        <taxon>Hyphomicrobiales</taxon>
        <taxon>Methylobacteriaceae</taxon>
        <taxon>Microvirga</taxon>
    </lineage>
</organism>
<dbReference type="OrthoDB" id="7355590at2"/>
<proteinExistence type="predicted"/>
<keyword evidence="2" id="KW-1185">Reference proteome</keyword>
<dbReference type="AlphaFoldDB" id="A0A5N7MU45"/>
<evidence type="ECO:0008006" key="3">
    <source>
        <dbReference type="Google" id="ProtNLM"/>
    </source>
</evidence>
<reference evidence="1 2" key="1">
    <citation type="journal article" date="2019" name="Syst. Appl. Microbiol.">
        <title>Microvirga tunisiensis sp. nov., a root nodule symbiotic bacterium isolated from Lupinus micranthus and L. luteus grown in Northern Tunisia.</title>
        <authorList>
            <person name="Msaddak A."/>
            <person name="Rejili M."/>
            <person name="Duran D."/>
            <person name="Mars M."/>
            <person name="Palacios J.M."/>
            <person name="Ruiz-Argueso T."/>
            <person name="Rey L."/>
            <person name="Imperial J."/>
        </authorList>
    </citation>
    <scope>NUCLEOTIDE SEQUENCE [LARGE SCALE GENOMIC DNA]</scope>
    <source>
        <strain evidence="1 2">Lmie10</strain>
    </source>
</reference>
<gene>
    <name evidence="1" type="ORF">FS320_35395</name>
</gene>